<feature type="compositionally biased region" description="Acidic residues" evidence="1">
    <location>
        <begin position="102"/>
        <end position="114"/>
    </location>
</feature>
<sequence>MAGSSGGGLNAHAPSILTAIFFERDGGTSSPRPPPPPWREQGGLALPAAEPTLGPLFMRRCANRRVGGALAKRPRYLPPPPLPSCPRTKPFLPPHANTAVAVDDDDDDGNEDDGDKARPLSAELESACAGYDDDMGRAEAKDTIALFVDTEQIAAVVTDAARRSVRGRTRRDAEELRCRRGDDNQGTRSTKRGRGIKVERAGAGGAALKGSLGQSSRGITTAPGATYAPEQRPASSAVTGRRRRAPSGKRRATFDDVSEALGIRQPRTAAQNHAVSPGMLHHANGAAPAPGGAQDAVGLSMRC</sequence>
<feature type="region of interest" description="Disordered" evidence="1">
    <location>
        <begin position="68"/>
        <end position="121"/>
    </location>
</feature>
<evidence type="ECO:0000313" key="2">
    <source>
        <dbReference type="EMBL" id="KJA21498.1"/>
    </source>
</evidence>
<evidence type="ECO:0000256" key="1">
    <source>
        <dbReference type="SAM" id="MobiDB-lite"/>
    </source>
</evidence>
<reference evidence="3" key="1">
    <citation type="submission" date="2014-04" db="EMBL/GenBank/DDBJ databases">
        <title>Evolutionary Origins and Diversification of the Mycorrhizal Mutualists.</title>
        <authorList>
            <consortium name="DOE Joint Genome Institute"/>
            <consortium name="Mycorrhizal Genomics Consortium"/>
            <person name="Kohler A."/>
            <person name="Kuo A."/>
            <person name="Nagy L.G."/>
            <person name="Floudas D."/>
            <person name="Copeland A."/>
            <person name="Barry K.W."/>
            <person name="Cichocki N."/>
            <person name="Veneault-Fourrey C."/>
            <person name="LaButti K."/>
            <person name="Lindquist E.A."/>
            <person name="Lipzen A."/>
            <person name="Lundell T."/>
            <person name="Morin E."/>
            <person name="Murat C."/>
            <person name="Riley R."/>
            <person name="Ohm R."/>
            <person name="Sun H."/>
            <person name="Tunlid A."/>
            <person name="Henrissat B."/>
            <person name="Grigoriev I.V."/>
            <person name="Hibbett D.S."/>
            <person name="Martin F."/>
        </authorList>
    </citation>
    <scope>NUCLEOTIDE SEQUENCE [LARGE SCALE GENOMIC DNA]</scope>
    <source>
        <strain evidence="3">FD-334 SS-4</strain>
    </source>
</reference>
<feature type="region of interest" description="Disordered" evidence="1">
    <location>
        <begin position="207"/>
        <end position="303"/>
    </location>
</feature>
<feature type="region of interest" description="Disordered" evidence="1">
    <location>
        <begin position="20"/>
        <end position="45"/>
    </location>
</feature>
<dbReference type="AlphaFoldDB" id="A0A0D2MD89"/>
<feature type="compositionally biased region" description="Basic and acidic residues" evidence="1">
    <location>
        <begin position="170"/>
        <end position="185"/>
    </location>
</feature>
<name>A0A0D2MD89_HYPSF</name>
<feature type="compositionally biased region" description="Basic residues" evidence="1">
    <location>
        <begin position="240"/>
        <end position="251"/>
    </location>
</feature>
<keyword evidence="3" id="KW-1185">Reference proteome</keyword>
<dbReference type="EMBL" id="KN817557">
    <property type="protein sequence ID" value="KJA21498.1"/>
    <property type="molecule type" value="Genomic_DNA"/>
</dbReference>
<organism evidence="2 3">
    <name type="scientific">Hypholoma sublateritium (strain FD-334 SS-4)</name>
    <dbReference type="NCBI Taxonomy" id="945553"/>
    <lineage>
        <taxon>Eukaryota</taxon>
        <taxon>Fungi</taxon>
        <taxon>Dikarya</taxon>
        <taxon>Basidiomycota</taxon>
        <taxon>Agaricomycotina</taxon>
        <taxon>Agaricomycetes</taxon>
        <taxon>Agaricomycetidae</taxon>
        <taxon>Agaricales</taxon>
        <taxon>Agaricineae</taxon>
        <taxon>Strophariaceae</taxon>
        <taxon>Hypholoma</taxon>
    </lineage>
</organism>
<protein>
    <submittedName>
        <fullName evidence="2">Uncharacterized protein</fullName>
    </submittedName>
</protein>
<dbReference type="Proteomes" id="UP000054270">
    <property type="component" value="Unassembled WGS sequence"/>
</dbReference>
<proteinExistence type="predicted"/>
<feature type="compositionally biased region" description="Low complexity" evidence="1">
    <location>
        <begin position="283"/>
        <end position="303"/>
    </location>
</feature>
<gene>
    <name evidence="2" type="ORF">HYPSUDRAFT_202857</name>
</gene>
<evidence type="ECO:0000313" key="3">
    <source>
        <dbReference type="Proteomes" id="UP000054270"/>
    </source>
</evidence>
<accession>A0A0D2MD89</accession>
<feature type="region of interest" description="Disordered" evidence="1">
    <location>
        <begin position="164"/>
        <end position="194"/>
    </location>
</feature>